<organism evidence="2 3">
    <name type="scientific">Pseudoxanthobacter soli DSM 19599</name>
    <dbReference type="NCBI Taxonomy" id="1123029"/>
    <lineage>
        <taxon>Bacteria</taxon>
        <taxon>Pseudomonadati</taxon>
        <taxon>Pseudomonadota</taxon>
        <taxon>Alphaproteobacteria</taxon>
        <taxon>Hyphomicrobiales</taxon>
        <taxon>Segnochrobactraceae</taxon>
        <taxon>Pseudoxanthobacter</taxon>
    </lineage>
</organism>
<dbReference type="SUPFAM" id="SSF81901">
    <property type="entry name" value="HCP-like"/>
    <property type="match status" value="1"/>
</dbReference>
<dbReference type="AlphaFoldDB" id="A0A1M7Z4H4"/>
<evidence type="ECO:0000256" key="1">
    <source>
        <dbReference type="SAM" id="Coils"/>
    </source>
</evidence>
<dbReference type="STRING" id="1123029.SAMN02745172_00036"/>
<dbReference type="PANTHER" id="PTHR11102:SF160">
    <property type="entry name" value="ERAD-ASSOCIATED E3 UBIQUITIN-PROTEIN LIGASE COMPONENT HRD3"/>
    <property type="match status" value="1"/>
</dbReference>
<sequence length="313" mass="34197">MAPVLFGAVLVGLSATGPARAQLPPEVEADRLLLIARDSMEAQDWAKARDAFEGILALGIAVPPDFHYHYARALSQSGRPVQAKEELTLYLGKADRGSETYRDALALFNTVDAAARRMEEAERKEAAAAARKTEDARKTTARIAEAEAGDVDAQEVVGTWYMYGTNGVKRDYAQARKWLERAAAQEQDMALAGLAFLYVNGWGVPKDFAKAHGYYIRAARKNNVHALHGLGVMYANGHGVRKDPVVAAQWYRKGAEAGSTESMNNLAGLYMKGEGVPLNRDVAYELYLKAGKLGHKGAQKNIQTLFGGFHNWN</sequence>
<dbReference type="SMART" id="SM00671">
    <property type="entry name" value="SEL1"/>
    <property type="match status" value="4"/>
</dbReference>
<dbReference type="InterPro" id="IPR006597">
    <property type="entry name" value="Sel1-like"/>
</dbReference>
<feature type="coiled-coil region" evidence="1">
    <location>
        <begin position="104"/>
        <end position="131"/>
    </location>
</feature>
<gene>
    <name evidence="2" type="ORF">SAMN02745172_00036</name>
</gene>
<proteinExistence type="predicted"/>
<name>A0A1M7Z4H4_9HYPH</name>
<dbReference type="EMBL" id="FRXO01000001">
    <property type="protein sequence ID" value="SHO59712.1"/>
    <property type="molecule type" value="Genomic_DNA"/>
</dbReference>
<dbReference type="Gene3D" id="1.25.40.10">
    <property type="entry name" value="Tetratricopeptide repeat domain"/>
    <property type="match status" value="1"/>
</dbReference>
<dbReference type="Proteomes" id="UP000186406">
    <property type="component" value="Unassembled WGS sequence"/>
</dbReference>
<dbReference type="InterPro" id="IPR050767">
    <property type="entry name" value="Sel1_AlgK"/>
</dbReference>
<evidence type="ECO:0000313" key="3">
    <source>
        <dbReference type="Proteomes" id="UP000186406"/>
    </source>
</evidence>
<accession>A0A1M7Z4H4</accession>
<keyword evidence="3" id="KW-1185">Reference proteome</keyword>
<keyword evidence="1" id="KW-0175">Coiled coil</keyword>
<reference evidence="2 3" key="1">
    <citation type="submission" date="2016-12" db="EMBL/GenBank/DDBJ databases">
        <authorList>
            <person name="Song W.-J."/>
            <person name="Kurnit D.M."/>
        </authorList>
    </citation>
    <scope>NUCLEOTIDE SEQUENCE [LARGE SCALE GENOMIC DNA]</scope>
    <source>
        <strain evidence="2 3">DSM 19599</strain>
    </source>
</reference>
<dbReference type="PANTHER" id="PTHR11102">
    <property type="entry name" value="SEL-1-LIKE PROTEIN"/>
    <property type="match status" value="1"/>
</dbReference>
<protein>
    <submittedName>
        <fullName evidence="2">Sel1 repeat-containing protein</fullName>
    </submittedName>
</protein>
<dbReference type="Pfam" id="PF08238">
    <property type="entry name" value="Sel1"/>
    <property type="match status" value="4"/>
</dbReference>
<dbReference type="InterPro" id="IPR011990">
    <property type="entry name" value="TPR-like_helical_dom_sf"/>
</dbReference>
<evidence type="ECO:0000313" key="2">
    <source>
        <dbReference type="EMBL" id="SHO59712.1"/>
    </source>
</evidence>